<name>A0A6J4S1L4_9SPHN</name>
<protein>
    <submittedName>
        <fullName evidence="2">Uncharacterized protein</fullName>
    </submittedName>
</protein>
<feature type="chain" id="PRO_5027065087" evidence="1">
    <location>
        <begin position="36"/>
        <end position="447"/>
    </location>
</feature>
<dbReference type="SUPFAM" id="SSF56935">
    <property type="entry name" value="Porins"/>
    <property type="match status" value="1"/>
</dbReference>
<proteinExistence type="predicted"/>
<evidence type="ECO:0000256" key="1">
    <source>
        <dbReference type="SAM" id="SignalP"/>
    </source>
</evidence>
<accession>A0A6J4S1L4</accession>
<keyword evidence="1" id="KW-0732">Signal</keyword>
<dbReference type="EMBL" id="CADCVX010000081">
    <property type="protein sequence ID" value="CAA9487477.1"/>
    <property type="molecule type" value="Genomic_DNA"/>
</dbReference>
<feature type="signal peptide" evidence="1">
    <location>
        <begin position="1"/>
        <end position="35"/>
    </location>
</feature>
<gene>
    <name evidence="2" type="ORF">AVDCRST_MAG91-380</name>
</gene>
<evidence type="ECO:0000313" key="2">
    <source>
        <dbReference type="EMBL" id="CAA9487477.1"/>
    </source>
</evidence>
<dbReference type="AlphaFoldDB" id="A0A6J4S1L4"/>
<organism evidence="2">
    <name type="scientific">uncultured Sphingomonadaceae bacterium</name>
    <dbReference type="NCBI Taxonomy" id="169976"/>
    <lineage>
        <taxon>Bacteria</taxon>
        <taxon>Pseudomonadati</taxon>
        <taxon>Pseudomonadota</taxon>
        <taxon>Alphaproteobacteria</taxon>
        <taxon>Sphingomonadales</taxon>
        <taxon>Sphingomonadaceae</taxon>
        <taxon>environmental samples</taxon>
    </lineage>
</organism>
<reference evidence="2" key="1">
    <citation type="submission" date="2020-02" db="EMBL/GenBank/DDBJ databases">
        <authorList>
            <person name="Meier V. D."/>
        </authorList>
    </citation>
    <scope>NUCLEOTIDE SEQUENCE</scope>
    <source>
        <strain evidence="2">AVDCRST_MAG91</strain>
    </source>
</reference>
<sequence length="447" mass="47587">MNMANLIGRDRRRRRRKAELIVSSALMCWATGAAAQSQTFSVDAFASAGFTSNAFLVNDGSTSTGFVEASVQPRFGLVDEQGATFIQAFARNTQYLDRFGSSQSYGIQADSNRRLTEKLSARVYAGFDSIILGERGLGNNLLGAEPVTVPTTPPVDPVSGAQPIPTPPPQPTVVLPTDVFTDVGLIGLRTRQNQFRAGGGLSYQLTEIDSISADANIIRSDYGDSRAGQLLSDYLGYGATLGYSRALSTQTQVGARLSAQKGDYDETGFSSSVYQPQLTISTRVSPLWTVSAAAGLMFVKSRTPLGTDNSTGFSGNVNGCRAGETSSLCLSAYRDATATGIGGVSKIVGAGVDYSYRLNQTDSIRASASYSKSDLTGELTSVIGDDELVRRFSSSYVNANVSYDRAFSRRLTGGATLGYRDVFDSGFETSGDISGQVFIRARFGDLQ</sequence>